<evidence type="ECO:0000313" key="5">
    <source>
        <dbReference type="Proteomes" id="UP000515140"/>
    </source>
</evidence>
<dbReference type="SUPFAM" id="SSF48452">
    <property type="entry name" value="TPR-like"/>
    <property type="match status" value="1"/>
</dbReference>
<dbReference type="InParanoid" id="A0A6P5LMH3"/>
<feature type="region of interest" description="Disordered" evidence="2">
    <location>
        <begin position="70"/>
        <end position="99"/>
    </location>
</feature>
<feature type="domain" description="Telomerase activating protein Est1-like N-terminal" evidence="4">
    <location>
        <begin position="162"/>
        <end position="265"/>
    </location>
</feature>
<dbReference type="PANTHER" id="PTHR15696:SF0">
    <property type="entry name" value="TELOMERASE-BINDING PROTEIN EST1A"/>
    <property type="match status" value="1"/>
</dbReference>
<dbReference type="InterPro" id="IPR045153">
    <property type="entry name" value="Est1/Ebs1-like"/>
</dbReference>
<dbReference type="AlphaFoldDB" id="A0A6P5LMH3"/>
<keyword evidence="5" id="KW-1185">Reference proteome</keyword>
<evidence type="ECO:0000256" key="1">
    <source>
        <dbReference type="ARBA" id="ARBA00023161"/>
    </source>
</evidence>
<dbReference type="InterPro" id="IPR011990">
    <property type="entry name" value="TPR-like_helical_dom_sf"/>
</dbReference>
<gene>
    <name evidence="6" type="primary">LOC110218988</name>
</gene>
<dbReference type="Gene3D" id="1.25.40.10">
    <property type="entry name" value="Tetratricopeptide repeat domain"/>
    <property type="match status" value="1"/>
</dbReference>
<proteinExistence type="predicted"/>
<evidence type="ECO:0000259" key="4">
    <source>
        <dbReference type="Pfam" id="PF10374"/>
    </source>
</evidence>
<dbReference type="GO" id="GO:0070034">
    <property type="term" value="F:telomerase RNA binding"/>
    <property type="evidence" value="ECO:0007669"/>
    <property type="project" value="TreeGrafter"/>
</dbReference>
<dbReference type="KEGG" id="pcw:110218988"/>
<dbReference type="InterPro" id="IPR018834">
    <property type="entry name" value="DNA/RNA-bd_Est1-type"/>
</dbReference>
<dbReference type="Proteomes" id="UP000515140">
    <property type="component" value="Unplaced"/>
</dbReference>
<protein>
    <submittedName>
        <fullName evidence="6">Telomerase-binding protein EST1A-like isoform X1</fullName>
    </submittedName>
</protein>
<dbReference type="Pfam" id="PF10374">
    <property type="entry name" value="EST1"/>
    <property type="match status" value="1"/>
</dbReference>
<dbReference type="PANTHER" id="PTHR15696">
    <property type="entry name" value="SMG-7 SUPPRESSOR WITH MORPHOLOGICAL EFFECT ON GENITALIA PROTEIN 7"/>
    <property type="match status" value="1"/>
</dbReference>
<evidence type="ECO:0000259" key="3">
    <source>
        <dbReference type="Pfam" id="PF10373"/>
    </source>
</evidence>
<evidence type="ECO:0000313" key="6">
    <source>
        <dbReference type="RefSeq" id="XP_020857689.1"/>
    </source>
</evidence>
<feature type="compositionally biased region" description="Basic and acidic residues" evidence="2">
    <location>
        <begin position="90"/>
        <end position="99"/>
    </location>
</feature>
<evidence type="ECO:0000256" key="2">
    <source>
        <dbReference type="SAM" id="MobiDB-lite"/>
    </source>
</evidence>
<name>A0A6P5LMH3_PHACI</name>
<reference evidence="6" key="1">
    <citation type="submission" date="2025-08" db="UniProtKB">
        <authorList>
            <consortium name="RefSeq"/>
        </authorList>
    </citation>
    <scope>IDENTIFICATION</scope>
    <source>
        <tissue evidence="6">Spleen</tissue>
    </source>
</reference>
<keyword evidence="1" id="KW-0866">Nonsense-mediated mRNA decay</keyword>
<dbReference type="Pfam" id="PF10373">
    <property type="entry name" value="EST1_DNA_bind"/>
    <property type="match status" value="1"/>
</dbReference>
<dbReference type="GO" id="GO:0005697">
    <property type="term" value="C:telomerase holoenzyme complex"/>
    <property type="evidence" value="ECO:0007669"/>
    <property type="project" value="TreeGrafter"/>
</dbReference>
<dbReference type="GO" id="GO:0000184">
    <property type="term" value="P:nuclear-transcribed mRNA catabolic process, nonsense-mediated decay"/>
    <property type="evidence" value="ECO:0007669"/>
    <property type="project" value="UniProtKB-KW"/>
</dbReference>
<feature type="domain" description="DNA/RNA-binding" evidence="3">
    <location>
        <begin position="274"/>
        <end position="572"/>
    </location>
</feature>
<feature type="region of interest" description="Disordered" evidence="2">
    <location>
        <begin position="1"/>
        <end position="53"/>
    </location>
</feature>
<sequence length="808" mass="89731">MNRGPKNGGKAEKKSSNKDPIPARRRKKSPYEPELRGLGHRISPLPGQGQALPRNAAACPEATALGSWRRGWSSAGGEDSALLHRPLCPRKPEERGRDSEPQVLLQILALARDQEVQLSRLLSKDPVSTEDLEKVAQCRAGLLGHYERVILSDVGFSEVQNVSQALWKNAFHQVIERLGQLLRHPKTMNPEHMHERLLAVLDQGTAFFESLLEKLQKQYRFRLADHTDGLGLCTKPSEDPLKYALTCAQKYMICLGDIARYREQTRGATNFAQARSWYLKAQQIDPSDSRPYNQLALLAVYTKRKLEAVCYFMRSLAAASPSACSQKNLANLLGATERKAADRSRLAMGSSPGAGDLQRSFTRSFLQAHRQLFTGQLETFPEVADQVLQTFQLLLQQSPASVGNPQMLRLVTINIFAAHSSQKTETSSESRCPSVQGEATGLGLAMFNVLVRCCTYWLEKCPRAPVSPAEGEEKARQIMVSSFSPAVKALLPSVKIWSEWMLISKAAWDPTPTTLKPYPEVSRDVRGTLELLCQTLMTVNTSEVPLYMKPGNELILLTLEEDRLFSGFAPLLAAPRDPCYLKTNSDKVVAGNCRRVSLLKDLLEALCRQRMNPWHPETGHARVVECRQRQTKESLECRNAGPPEALAPAADSVKKELQRQQQQRRLGLQEDWKEFTDLFVEGRGAPGCDIRELEAKKLVLAKKIAEEEQRREKIEAILEAPAQDRQTEEEGSTEVHGDLAARGCLSAWGWTESWAGVATGGYLLAGAHGDSLSWNLLVPLAVPRHTGVLVLALSCSTTLGFRISHNVC</sequence>
<dbReference type="InterPro" id="IPR019458">
    <property type="entry name" value="Est1-like_N"/>
</dbReference>
<accession>A0A6P5LMH3</accession>
<dbReference type="GO" id="GO:0042162">
    <property type="term" value="F:telomeric DNA binding"/>
    <property type="evidence" value="ECO:0007669"/>
    <property type="project" value="TreeGrafter"/>
</dbReference>
<organism evidence="5 6">
    <name type="scientific">Phascolarctos cinereus</name>
    <name type="common">Koala</name>
    <dbReference type="NCBI Taxonomy" id="38626"/>
    <lineage>
        <taxon>Eukaryota</taxon>
        <taxon>Metazoa</taxon>
        <taxon>Chordata</taxon>
        <taxon>Craniata</taxon>
        <taxon>Vertebrata</taxon>
        <taxon>Euteleostomi</taxon>
        <taxon>Mammalia</taxon>
        <taxon>Metatheria</taxon>
        <taxon>Diprotodontia</taxon>
        <taxon>Phascolarctidae</taxon>
        <taxon>Phascolarctos</taxon>
    </lineage>
</organism>
<dbReference type="GeneID" id="110218988"/>
<dbReference type="RefSeq" id="XP_020857689.1">
    <property type="nucleotide sequence ID" value="XM_021002030.1"/>
</dbReference>